<proteinExistence type="predicted"/>
<comment type="cofactor">
    <cofactor evidence="9">
        <name>Mg(2+)</name>
        <dbReference type="ChEBI" id="CHEBI:18420"/>
    </cofactor>
    <text evidence="9">Binds 2 Mg(2+) per subunit.</text>
</comment>
<evidence type="ECO:0000313" key="11">
    <source>
        <dbReference type="EMBL" id="QDH90552.1"/>
    </source>
</evidence>
<evidence type="ECO:0000256" key="7">
    <source>
        <dbReference type="ARBA" id="ARBA00030248"/>
    </source>
</evidence>
<feature type="binding site" evidence="9">
    <location>
        <position position="332"/>
    </location>
    <ligand>
        <name>Mg(2+)</name>
        <dbReference type="ChEBI" id="CHEBI:18420"/>
        <label>2</label>
    </ligand>
</feature>
<evidence type="ECO:0000256" key="6">
    <source>
        <dbReference type="ARBA" id="ARBA00022953"/>
    </source>
</evidence>
<name>A0A514DAB5_9VIRU</name>
<evidence type="ECO:0000256" key="8">
    <source>
        <dbReference type="ARBA" id="ARBA00048744"/>
    </source>
</evidence>
<dbReference type="InterPro" id="IPR007096">
    <property type="entry name" value="RNA-dir_Rpol_cat_phage"/>
</dbReference>
<dbReference type="GO" id="GO:0000166">
    <property type="term" value="F:nucleotide binding"/>
    <property type="evidence" value="ECO:0007669"/>
    <property type="project" value="UniProtKB-KW"/>
</dbReference>
<keyword evidence="5" id="KW-0547">Nucleotide-binding</keyword>
<feature type="binding site" evidence="9">
    <location>
        <position position="430"/>
    </location>
    <ligand>
        <name>Mg(2+)</name>
        <dbReference type="ChEBI" id="CHEBI:18420"/>
        <label>2</label>
    </ligand>
</feature>
<organism evidence="11">
    <name type="scientific">Leviviridae sp</name>
    <dbReference type="NCBI Taxonomy" id="2027243"/>
    <lineage>
        <taxon>Viruses</taxon>
        <taxon>Riboviria</taxon>
        <taxon>Orthornavirae</taxon>
        <taxon>Lenarviricota</taxon>
        <taxon>Leviviricetes</taxon>
        <taxon>Norzivirales</taxon>
        <taxon>Fiersviridae</taxon>
    </lineage>
</organism>
<keyword evidence="3" id="KW-0808">Transferase</keyword>
<keyword evidence="9" id="KW-0479">Metal-binding</keyword>
<keyword evidence="2 11" id="KW-0696">RNA-directed RNA polymerase</keyword>
<dbReference type="InterPro" id="IPR005093">
    <property type="entry name" value="RNArep_beta"/>
</dbReference>
<evidence type="ECO:0000256" key="2">
    <source>
        <dbReference type="ARBA" id="ARBA00022484"/>
    </source>
</evidence>
<dbReference type="GO" id="GO:0003968">
    <property type="term" value="F:RNA-directed RNA polymerase activity"/>
    <property type="evidence" value="ECO:0007669"/>
    <property type="project" value="UniProtKB-KW"/>
</dbReference>
<dbReference type="EMBL" id="MN035619">
    <property type="protein sequence ID" value="QDH90552.1"/>
    <property type="molecule type" value="Genomic_RNA"/>
</dbReference>
<dbReference type="PROSITE" id="PS50522">
    <property type="entry name" value="RDRP_PHAGE"/>
    <property type="match status" value="1"/>
</dbReference>
<comment type="catalytic activity">
    <reaction evidence="8">
        <text>RNA(n) + a ribonucleoside 5'-triphosphate = RNA(n+1) + diphosphate</text>
        <dbReference type="Rhea" id="RHEA:21248"/>
        <dbReference type="Rhea" id="RHEA-COMP:14527"/>
        <dbReference type="Rhea" id="RHEA-COMP:17342"/>
        <dbReference type="ChEBI" id="CHEBI:33019"/>
        <dbReference type="ChEBI" id="CHEBI:61557"/>
        <dbReference type="ChEBI" id="CHEBI:140395"/>
        <dbReference type="EC" id="2.7.7.48"/>
    </reaction>
</comment>
<evidence type="ECO:0000259" key="10">
    <source>
        <dbReference type="PROSITE" id="PS50522"/>
    </source>
</evidence>
<protein>
    <recommendedName>
        <fullName evidence="1">RNA-directed RNA polymerase</fullName>
        <ecNumber evidence="1">2.7.7.48</ecNumber>
    </recommendedName>
    <alternativeName>
        <fullName evidence="7">RNA replicase beta chain</fullName>
    </alternativeName>
</protein>
<keyword evidence="6" id="KW-0693">Viral RNA replication</keyword>
<sequence length="639" mass="71028">MKSLTSLWSCVAIDFATRCCTSATHDITTVVSRTEHEGLSFLAITLADFGKAIQKWLDQGFVVPSDAPSFKRAPRSGLPAFMQGFLGRVFNPGSGVLLDEPCIEAIIAVRQLSLMFSKIALPKASITGSFIDGGNFRVVSEDRERLAMREFVKCEQDVKASDNRLDPLYLEDFKRMSEMLFGDLFAKVDRDIHWGRLIPKHGPGSVADKLSSNAKWTQQTWPARLQRCFPSEDYLIPNHSFRDDLDSELDVLEPGSERPVRVVTVPKTLKAPRVIAIEPAAMQYAQQAILGGLLDALKEDDFLSRIIGIDDQDPNRELARLGSLTGDLATLDLSEASDRVSNQHVLAMLEGYPQLLEAVQSCRSRKADVPGHGVIRLAKFASMGSALCFPFEAMVFATVIFLGIERELGTPLCREDLHKFSRRVRVFGDDLIVPRDYVLAVVDELSVFGHKVNVNKSYWTGRFRESCGKEYYDGHDVSIVKVRQCIPSRRSDASGVIATSELRNLFYLAGIWSAAQWLDAHLSKVLRYYPTVAPTSPLLGRVSFLGWEFKKLDPNTHGPLIKGYKVRSKPPLDHLEGAGALLKCLLSMSNRRVTPPLGLDVIVESDPLGHLVPNVDTEHLERSGRPKRVDIKLGWGSPV</sequence>
<gene>
    <name evidence="11" type="ORF">H4BulkLitter23163_000002</name>
</gene>
<dbReference type="GO" id="GO:0039694">
    <property type="term" value="P:viral RNA genome replication"/>
    <property type="evidence" value="ECO:0007669"/>
    <property type="project" value="InterPro"/>
</dbReference>
<feature type="domain" description="RdRp catalytic" evidence="10">
    <location>
        <begin position="317"/>
        <end position="461"/>
    </location>
</feature>
<evidence type="ECO:0000256" key="5">
    <source>
        <dbReference type="ARBA" id="ARBA00022741"/>
    </source>
</evidence>
<dbReference type="EC" id="2.7.7.48" evidence="1"/>
<accession>A0A514DAB5</accession>
<evidence type="ECO:0000256" key="1">
    <source>
        <dbReference type="ARBA" id="ARBA00012494"/>
    </source>
</evidence>
<keyword evidence="9" id="KW-0460">Magnesium</keyword>
<dbReference type="Pfam" id="PF03431">
    <property type="entry name" value="RNA_replicase_B"/>
    <property type="match status" value="1"/>
</dbReference>
<keyword evidence="4" id="KW-0548">Nucleotidyltransferase</keyword>
<dbReference type="GO" id="GO:0046872">
    <property type="term" value="F:metal ion binding"/>
    <property type="evidence" value="ECO:0007669"/>
    <property type="project" value="UniProtKB-KW"/>
</dbReference>
<evidence type="ECO:0000256" key="9">
    <source>
        <dbReference type="PIRSR" id="PIRSR605093-1"/>
    </source>
</evidence>
<evidence type="ECO:0000256" key="3">
    <source>
        <dbReference type="ARBA" id="ARBA00022679"/>
    </source>
</evidence>
<feature type="binding site" evidence="9">
    <location>
        <position position="429"/>
    </location>
    <ligand>
        <name>Mg(2+)</name>
        <dbReference type="ChEBI" id="CHEBI:18420"/>
        <label>2</label>
    </ligand>
</feature>
<reference evidence="11" key="1">
    <citation type="submission" date="2019-05" db="EMBL/GenBank/DDBJ databases">
        <title>Metatranscriptomic reconstruction reveals RNA viruses with the potential to shape carbon cycling in soil.</title>
        <authorList>
            <person name="Starr E.P."/>
            <person name="Nuccio E."/>
            <person name="Pett-Ridge J."/>
            <person name="Banfield J.F."/>
            <person name="Firestone M.K."/>
        </authorList>
    </citation>
    <scope>NUCLEOTIDE SEQUENCE</scope>
    <source>
        <strain evidence="11">H4_Bulk_Litter_23_scaffold_163</strain>
    </source>
</reference>
<evidence type="ECO:0000256" key="4">
    <source>
        <dbReference type="ARBA" id="ARBA00022695"/>
    </source>
</evidence>